<gene>
    <name evidence="1" type="ORF">OEZ85_007227</name>
</gene>
<reference evidence="1 2" key="1">
    <citation type="submission" date="2023-05" db="EMBL/GenBank/DDBJ databases">
        <title>A 100% complete, gapless, phased diploid assembly of the Scenedesmus obliquus UTEX 3031 genome.</title>
        <authorList>
            <person name="Biondi T.C."/>
            <person name="Hanschen E.R."/>
            <person name="Kwon T."/>
            <person name="Eng W."/>
            <person name="Kruse C.P.S."/>
            <person name="Koehler S.I."/>
            <person name="Kunde Y."/>
            <person name="Gleasner C.D."/>
            <person name="You Mak K.T."/>
            <person name="Polle J."/>
            <person name="Hovde B.T."/>
            <person name="Starkenburg S.R."/>
        </authorList>
    </citation>
    <scope>NUCLEOTIDE SEQUENCE [LARGE SCALE GENOMIC DNA]</scope>
    <source>
        <strain evidence="1 2">DOE0152z</strain>
    </source>
</reference>
<evidence type="ECO:0008006" key="3">
    <source>
        <dbReference type="Google" id="ProtNLM"/>
    </source>
</evidence>
<dbReference type="InterPro" id="IPR050600">
    <property type="entry name" value="SETD3_SETD6_MTase"/>
</dbReference>
<dbReference type="EMBL" id="CP126211">
    <property type="protein sequence ID" value="WIA13665.1"/>
    <property type="molecule type" value="Genomic_DNA"/>
</dbReference>
<proteinExistence type="predicted"/>
<protein>
    <recommendedName>
        <fullName evidence="3">SET domain-containing protein</fullName>
    </recommendedName>
</protein>
<dbReference type="SUPFAM" id="SSF82199">
    <property type="entry name" value="SET domain"/>
    <property type="match status" value="1"/>
</dbReference>
<sequence length="123" mass="13149">MLDASSEAEQLLGPSLGITAELVLQALGHVASRSLTSGSSSGLVPFIDLVNHGAEAMGPMLQLDDHDKLVMTVLPIRNGEAVPLAAGQELLICYQGGYAPLEAFLKFGFVADEWWQQEQQAQQ</sequence>
<keyword evidence="2" id="KW-1185">Reference proteome</keyword>
<organism evidence="1 2">
    <name type="scientific">Tetradesmus obliquus</name>
    <name type="common">Green alga</name>
    <name type="synonym">Acutodesmus obliquus</name>
    <dbReference type="NCBI Taxonomy" id="3088"/>
    <lineage>
        <taxon>Eukaryota</taxon>
        <taxon>Viridiplantae</taxon>
        <taxon>Chlorophyta</taxon>
        <taxon>core chlorophytes</taxon>
        <taxon>Chlorophyceae</taxon>
        <taxon>CS clade</taxon>
        <taxon>Sphaeropleales</taxon>
        <taxon>Scenedesmaceae</taxon>
        <taxon>Tetradesmus</taxon>
    </lineage>
</organism>
<accession>A0ABY8TX01</accession>
<dbReference type="Gene3D" id="3.90.1410.10">
    <property type="entry name" value="set domain protein methyltransferase, domain 1"/>
    <property type="match status" value="1"/>
</dbReference>
<evidence type="ECO:0000313" key="1">
    <source>
        <dbReference type="EMBL" id="WIA13665.1"/>
    </source>
</evidence>
<name>A0ABY8TX01_TETOB</name>
<dbReference type="PANTHER" id="PTHR13271:SF145">
    <property type="entry name" value="SET DOMAIN-CONTAINING PROTEIN"/>
    <property type="match status" value="1"/>
</dbReference>
<dbReference type="InterPro" id="IPR046341">
    <property type="entry name" value="SET_dom_sf"/>
</dbReference>
<evidence type="ECO:0000313" key="2">
    <source>
        <dbReference type="Proteomes" id="UP001244341"/>
    </source>
</evidence>
<dbReference type="Proteomes" id="UP001244341">
    <property type="component" value="Chromosome 4b"/>
</dbReference>
<dbReference type="PANTHER" id="PTHR13271">
    <property type="entry name" value="UNCHARACTERIZED PUTATIVE METHYLTRANSFERASE"/>
    <property type="match status" value="1"/>
</dbReference>